<protein>
    <submittedName>
        <fullName evidence="1">Uncharacterized protein</fullName>
    </submittedName>
</protein>
<proteinExistence type="predicted"/>
<gene>
    <name evidence="1" type="ORF">PROSTU_00817</name>
</gene>
<evidence type="ECO:0000313" key="2">
    <source>
        <dbReference type="Proteomes" id="UP000004506"/>
    </source>
</evidence>
<comment type="caution">
    <text evidence="1">The sequence shown here is derived from an EMBL/GenBank/DDBJ whole genome shotgun (WGS) entry which is preliminary data.</text>
</comment>
<name>A0AA86YQI2_PROST</name>
<reference evidence="2" key="2">
    <citation type="submission" date="2008-04" db="EMBL/GenBank/DDBJ databases">
        <title>Draft genome sequence of Providencia stuartii(ATCC 25827).</title>
        <authorList>
            <person name="Sudarsanam P."/>
            <person name="Ley R."/>
            <person name="Guruge J."/>
            <person name="Turnbaugh P.J."/>
            <person name="Mahowald M."/>
            <person name="Liep D."/>
            <person name="Gordon J."/>
        </authorList>
    </citation>
    <scope>NUCLEOTIDE SEQUENCE [LARGE SCALE GENOMIC DNA]</scope>
    <source>
        <strain evidence="2">ATCC 25827</strain>
    </source>
</reference>
<dbReference type="EMBL" id="ABJD02000080">
    <property type="protein sequence ID" value="EDU61175.1"/>
    <property type="molecule type" value="Genomic_DNA"/>
</dbReference>
<dbReference type="AlphaFoldDB" id="A0AA86YQI2"/>
<organism evidence="1 2">
    <name type="scientific">Providencia stuartii ATCC 25827</name>
    <dbReference type="NCBI Taxonomy" id="471874"/>
    <lineage>
        <taxon>Bacteria</taxon>
        <taxon>Pseudomonadati</taxon>
        <taxon>Pseudomonadota</taxon>
        <taxon>Gammaproteobacteria</taxon>
        <taxon>Enterobacterales</taxon>
        <taxon>Morganellaceae</taxon>
        <taxon>Providencia</taxon>
    </lineage>
</organism>
<sequence length="125" mass="14064">MRKKLNLNGVNTYINQLAKIEGKMETSKKNVKIHWTPVQQGGKKSLPLNLKYYVITEPMRGKSGDISSWSVVLNIKSNEQVDSYQRIGLGEAYFLMEDAPSFLLNSGFIINIYEGPKLVGTVEVL</sequence>
<reference evidence="2" key="1">
    <citation type="submission" date="2008-04" db="EMBL/GenBank/DDBJ databases">
        <title>Draft genome sequence of Providencia stuartii (ATCC 25827).</title>
        <authorList>
            <person name="Sudarsanam P."/>
            <person name="Ley R."/>
            <person name="Guruge J."/>
            <person name="Turnbaugh P.J."/>
            <person name="Mahowald M."/>
            <person name="Liep D."/>
            <person name="Gordon J."/>
        </authorList>
    </citation>
    <scope>NUCLEOTIDE SEQUENCE [LARGE SCALE GENOMIC DNA]</scope>
    <source>
        <strain evidence="2">ATCC 25827</strain>
    </source>
</reference>
<reference evidence="1 2" key="3">
    <citation type="submission" date="2008-05" db="EMBL/GenBank/DDBJ databases">
        <authorList>
            <person name="Fulton L."/>
            <person name="Clifton S."/>
            <person name="Fulton B."/>
            <person name="Xu J."/>
            <person name="Minx P."/>
            <person name="Pepin K.H."/>
            <person name="Johnson M."/>
            <person name="Thiruvilangam P."/>
            <person name="Bhonagiri V."/>
            <person name="Nash W.E."/>
            <person name="Mardis E.R."/>
            <person name="Wilson R.K."/>
        </authorList>
    </citation>
    <scope>NUCLEOTIDE SEQUENCE [LARGE SCALE GENOMIC DNA]</scope>
    <source>
        <strain evidence="1 2">ATCC 25827</strain>
    </source>
</reference>
<dbReference type="Proteomes" id="UP000004506">
    <property type="component" value="Unassembled WGS sequence"/>
</dbReference>
<accession>A0AA86YQI2</accession>
<evidence type="ECO:0000313" key="1">
    <source>
        <dbReference type="EMBL" id="EDU61175.1"/>
    </source>
</evidence>